<evidence type="ECO:0000256" key="1">
    <source>
        <dbReference type="SAM" id="Phobius"/>
    </source>
</evidence>
<dbReference type="AlphaFoldDB" id="A0A1W1D8B9"/>
<dbReference type="PIRSF" id="PIRSF004923">
    <property type="entry name" value="RseC"/>
    <property type="match status" value="1"/>
</dbReference>
<gene>
    <name evidence="2" type="ORF">MNB_SUP05-4-818</name>
</gene>
<evidence type="ECO:0000313" key="2">
    <source>
        <dbReference type="EMBL" id="SFV76883.1"/>
    </source>
</evidence>
<proteinExistence type="predicted"/>
<dbReference type="InterPro" id="IPR007359">
    <property type="entry name" value="SigmaE_reg_RseC_MucC"/>
</dbReference>
<dbReference type="PANTHER" id="PTHR35867:SF1">
    <property type="entry name" value="PROTEIN RSEC"/>
    <property type="match status" value="1"/>
</dbReference>
<dbReference type="EMBL" id="FPHR01000010">
    <property type="protein sequence ID" value="SFV76883.1"/>
    <property type="molecule type" value="Genomic_DNA"/>
</dbReference>
<name>A0A1W1D8B9_9ZZZZ</name>
<sequence>MKEKFEVIEIENQAMILKVNRSGGCTGCSASGACGTGILANYFDHYSVFSKPLQAGVAIGDVVTLEISASELFWRAFQLYIVPLLALFAGSGLGLAYFPENEFWQIVFGFSGFIGSLILTKYFIK</sequence>
<feature type="transmembrane region" description="Helical" evidence="1">
    <location>
        <begin position="77"/>
        <end position="97"/>
    </location>
</feature>
<protein>
    <submittedName>
        <fullName evidence="2">Sigma factor RpoE regulatory protein RseC</fullName>
    </submittedName>
</protein>
<keyword evidence="1" id="KW-1133">Transmembrane helix</keyword>
<dbReference type="PROSITE" id="PS51257">
    <property type="entry name" value="PROKAR_LIPOPROTEIN"/>
    <property type="match status" value="1"/>
</dbReference>
<dbReference type="InterPro" id="IPR026268">
    <property type="entry name" value="RseC"/>
</dbReference>
<dbReference type="PANTHER" id="PTHR35867">
    <property type="entry name" value="PROTEIN RSEC"/>
    <property type="match status" value="1"/>
</dbReference>
<keyword evidence="1" id="KW-0472">Membrane</keyword>
<accession>A0A1W1D8B9</accession>
<feature type="transmembrane region" description="Helical" evidence="1">
    <location>
        <begin position="103"/>
        <end position="124"/>
    </location>
</feature>
<reference evidence="2" key="1">
    <citation type="submission" date="2016-10" db="EMBL/GenBank/DDBJ databases">
        <authorList>
            <person name="de Groot N.N."/>
        </authorList>
    </citation>
    <scope>NUCLEOTIDE SEQUENCE</scope>
</reference>
<dbReference type="Pfam" id="PF04246">
    <property type="entry name" value="RseC_MucC"/>
    <property type="match status" value="1"/>
</dbReference>
<keyword evidence="1" id="KW-0812">Transmembrane</keyword>
<organism evidence="2">
    <name type="scientific">hydrothermal vent metagenome</name>
    <dbReference type="NCBI Taxonomy" id="652676"/>
    <lineage>
        <taxon>unclassified sequences</taxon>
        <taxon>metagenomes</taxon>
        <taxon>ecological metagenomes</taxon>
    </lineage>
</organism>